<dbReference type="AlphaFoldDB" id="A0A1I7WFJ1"/>
<sequence>MIVTWLNIFNPQKMLEINCFRKFNSESNASKVNKTTVHNQTVVLFHCKESTSDQIPFSRIIYINSHCLLTNYYSTNWKQNSDQPFTGTHPKDSHDCESSSDISVLLQTARFDYRTSFGFFLTVHPNSSSVLIHLLLNSPIS</sequence>
<protein>
    <submittedName>
        <fullName evidence="2">ZP domain-containing protein</fullName>
    </submittedName>
</protein>
<evidence type="ECO:0000313" key="1">
    <source>
        <dbReference type="Proteomes" id="UP000095283"/>
    </source>
</evidence>
<evidence type="ECO:0000313" key="2">
    <source>
        <dbReference type="WBParaSite" id="Hba_03689"/>
    </source>
</evidence>
<dbReference type="WBParaSite" id="Hba_03689">
    <property type="protein sequence ID" value="Hba_03689"/>
    <property type="gene ID" value="Hba_03689"/>
</dbReference>
<reference evidence="2" key="1">
    <citation type="submission" date="2016-11" db="UniProtKB">
        <authorList>
            <consortium name="WormBaseParasite"/>
        </authorList>
    </citation>
    <scope>IDENTIFICATION</scope>
</reference>
<keyword evidence="1" id="KW-1185">Reference proteome</keyword>
<dbReference type="Proteomes" id="UP000095283">
    <property type="component" value="Unplaced"/>
</dbReference>
<name>A0A1I7WFJ1_HETBA</name>
<accession>A0A1I7WFJ1</accession>
<proteinExistence type="predicted"/>
<organism evidence="1 2">
    <name type="scientific">Heterorhabditis bacteriophora</name>
    <name type="common">Entomopathogenic nematode worm</name>
    <dbReference type="NCBI Taxonomy" id="37862"/>
    <lineage>
        <taxon>Eukaryota</taxon>
        <taxon>Metazoa</taxon>
        <taxon>Ecdysozoa</taxon>
        <taxon>Nematoda</taxon>
        <taxon>Chromadorea</taxon>
        <taxon>Rhabditida</taxon>
        <taxon>Rhabditina</taxon>
        <taxon>Rhabditomorpha</taxon>
        <taxon>Strongyloidea</taxon>
        <taxon>Heterorhabditidae</taxon>
        <taxon>Heterorhabditis</taxon>
    </lineage>
</organism>